<reference evidence="1" key="3">
    <citation type="submission" date="2025-09" db="UniProtKB">
        <authorList>
            <consortium name="Ensembl"/>
        </authorList>
    </citation>
    <scope>IDENTIFICATION</scope>
</reference>
<accession>A0A8V5GGY9</accession>
<reference evidence="1" key="2">
    <citation type="submission" date="2025-08" db="UniProtKB">
        <authorList>
            <consortium name="Ensembl"/>
        </authorList>
    </citation>
    <scope>IDENTIFICATION</scope>
</reference>
<sequence length="113" mass="12730">IQRTSTHTGANSLYTASRTKYTSFVGSYTEDNFQLSNKPLFPRREQKLTAARSAAEAVKYLTRQLLSNKASLQHQVSAPLEPQPAVQNFCSADVHVTRPFRSLTDYKFLFSPC</sequence>
<reference evidence="1" key="1">
    <citation type="submission" date="2020-03" db="EMBL/GenBank/DDBJ databases">
        <title>Melopsittacus undulatus (budgerigar) genome, bMelUnd1, maternal haplotype with Z.</title>
        <authorList>
            <person name="Gedman G."/>
            <person name="Mountcastle J."/>
            <person name="Haase B."/>
            <person name="Formenti G."/>
            <person name="Wright T."/>
            <person name="Apodaca J."/>
            <person name="Pelan S."/>
            <person name="Chow W."/>
            <person name="Rhie A."/>
            <person name="Howe K."/>
            <person name="Fedrigo O."/>
            <person name="Jarvis E.D."/>
        </authorList>
    </citation>
    <scope>NUCLEOTIDE SEQUENCE [LARGE SCALE GENOMIC DNA]</scope>
</reference>
<evidence type="ECO:0000313" key="1">
    <source>
        <dbReference type="Ensembl" id="ENSMUNP00000030946.1"/>
    </source>
</evidence>
<name>A0A8V5GGY9_MELUD</name>
<dbReference type="Ensembl" id="ENSMUNT00000033112.1">
    <property type="protein sequence ID" value="ENSMUNP00000030946.1"/>
    <property type="gene ID" value="ENSMUNG00000018548.1"/>
</dbReference>
<proteinExistence type="predicted"/>
<dbReference type="Proteomes" id="UP000694405">
    <property type="component" value="Chromosome 12"/>
</dbReference>
<dbReference type="AlphaFoldDB" id="A0A8V5GGY9"/>
<evidence type="ECO:0000313" key="2">
    <source>
        <dbReference type="Proteomes" id="UP000694405"/>
    </source>
</evidence>
<organism evidence="1 2">
    <name type="scientific">Melopsittacus undulatus</name>
    <name type="common">Budgerigar</name>
    <name type="synonym">Psittacus undulatus</name>
    <dbReference type="NCBI Taxonomy" id="13146"/>
    <lineage>
        <taxon>Eukaryota</taxon>
        <taxon>Metazoa</taxon>
        <taxon>Chordata</taxon>
        <taxon>Craniata</taxon>
        <taxon>Vertebrata</taxon>
        <taxon>Euteleostomi</taxon>
        <taxon>Archelosauria</taxon>
        <taxon>Archosauria</taxon>
        <taxon>Dinosauria</taxon>
        <taxon>Saurischia</taxon>
        <taxon>Theropoda</taxon>
        <taxon>Coelurosauria</taxon>
        <taxon>Aves</taxon>
        <taxon>Neognathae</taxon>
        <taxon>Neoaves</taxon>
        <taxon>Telluraves</taxon>
        <taxon>Australaves</taxon>
        <taxon>Psittaciformes</taxon>
        <taxon>Psittaculidae</taxon>
        <taxon>Melopsittacus</taxon>
    </lineage>
</organism>
<keyword evidence="2" id="KW-1185">Reference proteome</keyword>
<protein>
    <submittedName>
        <fullName evidence="1">Uncharacterized protein</fullName>
    </submittedName>
</protein>